<organism evidence="2">
    <name type="scientific">Candidatus Kentrum sp. TC</name>
    <dbReference type="NCBI Taxonomy" id="2126339"/>
    <lineage>
        <taxon>Bacteria</taxon>
        <taxon>Pseudomonadati</taxon>
        <taxon>Pseudomonadota</taxon>
        <taxon>Gammaproteobacteria</taxon>
        <taxon>Candidatus Kentrum</taxon>
    </lineage>
</organism>
<dbReference type="GO" id="GO:0004803">
    <property type="term" value="F:transposase activity"/>
    <property type="evidence" value="ECO:0007669"/>
    <property type="project" value="InterPro"/>
</dbReference>
<gene>
    <name evidence="2" type="ORF">BECKTC1821D_GA0114238_10028</name>
</gene>
<reference evidence="2" key="1">
    <citation type="submission" date="2019-02" db="EMBL/GenBank/DDBJ databases">
        <authorList>
            <person name="Gruber-Vodicka R. H."/>
            <person name="Seah K. B. B."/>
        </authorList>
    </citation>
    <scope>NUCLEOTIDE SEQUENCE</scope>
    <source>
        <strain evidence="2">BECK_BZ123</strain>
    </source>
</reference>
<evidence type="ECO:0000259" key="1">
    <source>
        <dbReference type="Pfam" id="PF04986"/>
    </source>
</evidence>
<dbReference type="GO" id="GO:0006313">
    <property type="term" value="P:DNA transposition"/>
    <property type="evidence" value="ECO:0007669"/>
    <property type="project" value="InterPro"/>
</dbReference>
<protein>
    <submittedName>
        <fullName evidence="2">Transposase</fullName>
    </submittedName>
</protein>
<dbReference type="Pfam" id="PF04986">
    <property type="entry name" value="Y2_Tnp"/>
    <property type="match status" value="1"/>
</dbReference>
<evidence type="ECO:0000313" key="2">
    <source>
        <dbReference type="EMBL" id="VFK37644.1"/>
    </source>
</evidence>
<dbReference type="InterPro" id="IPR007069">
    <property type="entry name" value="Transposase_32"/>
</dbReference>
<name>A0A450Y7Y3_9GAMM</name>
<dbReference type="EMBL" id="CAADFS010000002">
    <property type="protein sequence ID" value="VFK37644.1"/>
    <property type="molecule type" value="Genomic_DNA"/>
</dbReference>
<dbReference type="AlphaFoldDB" id="A0A450Y7Y3"/>
<feature type="domain" description="Transposase IS801/IS1294" evidence="1">
    <location>
        <begin position="3"/>
        <end position="101"/>
    </location>
</feature>
<accession>A0A450Y7Y3</accession>
<proteinExistence type="predicted"/>
<sequence length="148" mass="17262">MVFRIHSRYLDHHSNVHLVAPASTINKEKRQYRTKDGYPFNHKALAKVFRAKMLDAITDEESALPEIYPEQWDVDCKSIGAGEKALIYLDRYLYRCVIQERTSLAPSTQPVTEMSWLRTPFRLEQCLPYRGEPAQVRFDSSRNLSVQD</sequence>
<dbReference type="GO" id="GO:0003677">
    <property type="term" value="F:DNA binding"/>
    <property type="evidence" value="ECO:0007669"/>
    <property type="project" value="InterPro"/>
</dbReference>